<dbReference type="GO" id="GO:0030031">
    <property type="term" value="P:cell projection assembly"/>
    <property type="evidence" value="ECO:0007669"/>
    <property type="project" value="TreeGrafter"/>
</dbReference>
<dbReference type="GO" id="GO:0000902">
    <property type="term" value="P:cell morphogenesis"/>
    <property type="evidence" value="ECO:0007669"/>
    <property type="project" value="TreeGrafter"/>
</dbReference>
<dbReference type="Gene3D" id="3.80.10.10">
    <property type="entry name" value="Ribonuclease Inhibitor"/>
    <property type="match status" value="1"/>
</dbReference>
<dbReference type="Pfam" id="PF09735">
    <property type="entry name" value="Nckap1"/>
    <property type="match status" value="1"/>
</dbReference>
<evidence type="ECO:0000256" key="1">
    <source>
        <dbReference type="ARBA" id="ARBA00037947"/>
    </source>
</evidence>
<dbReference type="InterPro" id="IPR032675">
    <property type="entry name" value="LRR_dom_sf"/>
</dbReference>
<dbReference type="SUPFAM" id="SSF52058">
    <property type="entry name" value="L domain-like"/>
    <property type="match status" value="1"/>
</dbReference>
<dbReference type="InterPro" id="IPR019137">
    <property type="entry name" value="Nck-associated_protein-1"/>
</dbReference>
<dbReference type="Proteomes" id="UP000775213">
    <property type="component" value="Unassembled WGS sequence"/>
</dbReference>
<dbReference type="GO" id="GO:0016477">
    <property type="term" value="P:cell migration"/>
    <property type="evidence" value="ECO:0007669"/>
    <property type="project" value="TreeGrafter"/>
</dbReference>
<feature type="region of interest" description="Disordered" evidence="2">
    <location>
        <begin position="225"/>
        <end position="266"/>
    </location>
</feature>
<feature type="compositionally biased region" description="Polar residues" evidence="2">
    <location>
        <begin position="257"/>
        <end position="266"/>
    </location>
</feature>
<evidence type="ECO:0000256" key="2">
    <source>
        <dbReference type="SAM" id="MobiDB-lite"/>
    </source>
</evidence>
<keyword evidence="4" id="KW-1185">Reference proteome</keyword>
<accession>A0AAV7HHF6</accession>
<comment type="caution">
    <text evidence="3">The sequence shown here is derived from an EMBL/GenBank/DDBJ whole genome shotgun (WGS) entry which is preliminary data.</text>
</comment>
<feature type="compositionally biased region" description="Pro residues" evidence="2">
    <location>
        <begin position="312"/>
        <end position="323"/>
    </location>
</feature>
<sequence length="745" mass="82807">MSDANMVVEEGNIVSCYDFHDDNDLNVVTVSNNGFSTAIGPILPTIQLHQFGIRARSLRRSMDYIRRSAVDDDRSRRIRRVVDDDRHQRRWAVDNDRSRIAFYQAQVKASLDRVDKNLDRISKNIRSIRRMRIPSVTISTSLSSLLTSASRDRNWFRNQPAVVDDYPPLQLPLRWRDPLPDRTVRNHFGAIISTTLSFATLSSDIYPHSHDSSLLQSHSIAPDPTSAFSCDPISLPRAQPEPIGPLPSNRAPPPPQTTANDSSPTQLQSLLPMKAAKPYHSISANHDSASDPSRHHTCILTQLSGPTSPSSKPVPPPVFPSQPTPTTTAPTPVCSRSYCQSALAIQNPLPLLPNLLCSRSQAISAQVSVIPAPTLPALLQSFSYANFWLGSPEHTLLSFGDNHSHGKSIVIAVATASGDERNDGDRVQLLLTRIWELYIGYFNNYKSWIPLAIENPRKLVRLNKACCGRTVEISSEVGKLENIDTILLQVNGLAGELPSELGQLCSLKSKDLSNNTFMVETPLSFAGFNNRTLIHLFNNKLYGNIPDFISDQKGLEVIHLWKNTVTESIPQHPGMKDRLLFLDFPSCDGAHREKRILLKPEIEKMIYFIVDQPSLLVPNSQVVFFALALAQYKVICFFQHVGVAFSKFKATQVPIESDAIDSTVGFLLNGIQSLLCDSKWDKEFIPSANYVVISTDGGLQIGGNPKEPNRLMNKLVDRFDSSDDPTTSEWILLAVGKDSVICYMI</sequence>
<dbReference type="PANTHER" id="PTHR12093">
    <property type="entry name" value="NCK-ASSOCIATED PROTEIN 1"/>
    <property type="match status" value="1"/>
</dbReference>
<organism evidence="3 4">
    <name type="scientific">Dendrobium chrysotoxum</name>
    <name type="common">Orchid</name>
    <dbReference type="NCBI Taxonomy" id="161865"/>
    <lineage>
        <taxon>Eukaryota</taxon>
        <taxon>Viridiplantae</taxon>
        <taxon>Streptophyta</taxon>
        <taxon>Embryophyta</taxon>
        <taxon>Tracheophyta</taxon>
        <taxon>Spermatophyta</taxon>
        <taxon>Magnoliopsida</taxon>
        <taxon>Liliopsida</taxon>
        <taxon>Asparagales</taxon>
        <taxon>Orchidaceae</taxon>
        <taxon>Epidendroideae</taxon>
        <taxon>Malaxideae</taxon>
        <taxon>Dendrobiinae</taxon>
        <taxon>Dendrobium</taxon>
    </lineage>
</organism>
<dbReference type="GO" id="GO:0030866">
    <property type="term" value="P:cortical actin cytoskeleton organization"/>
    <property type="evidence" value="ECO:0007669"/>
    <property type="project" value="TreeGrafter"/>
</dbReference>
<proteinExistence type="inferred from homology"/>
<feature type="compositionally biased region" description="Pro residues" evidence="2">
    <location>
        <begin position="242"/>
        <end position="256"/>
    </location>
</feature>
<reference evidence="3 4" key="1">
    <citation type="journal article" date="2021" name="Hortic Res">
        <title>Chromosome-scale assembly of the Dendrobium chrysotoxum genome enhances the understanding of orchid evolution.</title>
        <authorList>
            <person name="Zhang Y."/>
            <person name="Zhang G.Q."/>
            <person name="Zhang D."/>
            <person name="Liu X.D."/>
            <person name="Xu X.Y."/>
            <person name="Sun W.H."/>
            <person name="Yu X."/>
            <person name="Zhu X."/>
            <person name="Wang Z.W."/>
            <person name="Zhao X."/>
            <person name="Zhong W.Y."/>
            <person name="Chen H."/>
            <person name="Yin W.L."/>
            <person name="Huang T."/>
            <person name="Niu S.C."/>
            <person name="Liu Z.J."/>
        </authorList>
    </citation>
    <scope>NUCLEOTIDE SEQUENCE [LARGE SCALE GENOMIC DNA]</scope>
    <source>
        <strain evidence="3">Lindl</strain>
    </source>
</reference>
<protein>
    <submittedName>
        <fullName evidence="3">Uncharacterized protein</fullName>
    </submittedName>
</protein>
<dbReference type="GO" id="GO:0031209">
    <property type="term" value="C:SCAR complex"/>
    <property type="evidence" value="ECO:0007669"/>
    <property type="project" value="TreeGrafter"/>
</dbReference>
<evidence type="ECO:0000313" key="4">
    <source>
        <dbReference type="Proteomes" id="UP000775213"/>
    </source>
</evidence>
<dbReference type="AlphaFoldDB" id="A0AAV7HHF6"/>
<name>A0AAV7HHF6_DENCH</name>
<dbReference type="EMBL" id="JAGFBR010000005">
    <property type="protein sequence ID" value="KAH0467269.1"/>
    <property type="molecule type" value="Genomic_DNA"/>
</dbReference>
<comment type="similarity">
    <text evidence="1">Belongs to the HEM-1/HEM-2 family.</text>
</comment>
<evidence type="ECO:0000313" key="3">
    <source>
        <dbReference type="EMBL" id="KAH0467269.1"/>
    </source>
</evidence>
<feature type="region of interest" description="Disordered" evidence="2">
    <location>
        <begin position="299"/>
        <end position="331"/>
    </location>
</feature>
<dbReference type="PANTHER" id="PTHR12093:SF10">
    <property type="entry name" value="MEMBRANE-ASSOCIATED PROTEIN HEM"/>
    <property type="match status" value="1"/>
</dbReference>
<gene>
    <name evidence="3" type="ORF">IEQ34_004507</name>
</gene>